<dbReference type="RefSeq" id="WP_147014217.1">
    <property type="nucleotide sequence ID" value="NZ_VORB01000004.1"/>
</dbReference>
<sequence>MKYLLAAIAILVQLLAFSQNYNLRQFESLKEVEVNNIINTGEDILYAATEGGVYKSDNGGLDWVLYNTGLSQVNDDRWRVTNGIQELYNTPDGIFLITNYHALFKEVNGSWEHVLANYEVYDLAFYNGEMYISGAEIEDSYFRVFYKVKDLNSEPEFLRTFGYDNFMKAEPLTALSDGIILGEPGGVILYDGEGFTKLNSEENFIIPHNIYGTSSSDFYVVHKPLFLFYLRDNLYHYDGTELKLTSPKVSIPFYVHHLFTNGEDVYISGYEGTEFTSIPRVLKLVEVLGSDQWIETSGYADGVTPIFKGMVSFGVSNYLYFTQNGIWFSASNLGGTTQRRESGIYNGTVEELAHTQDEIYLLRNGKVKGFNQETEDEITSIPPEENSGFRGLGMAENYVWCHKIDWGDDYLGLYRRSDSMDWTLNEYEFDLFMVPPLGSSEGKVDFMGMHNGEVVWDILTVNLSSGDTAREPWLHSDSSFVRKVVRVNGTKFTVNVFSSYDKDNPNGQFYLDDNWWSINVQNKEGQWIEYMPDRNDWYFDWDYLIALEKTSEGEVFLVFSDKDYFEYNSLDKKTVIKKYDFETDRFEDYLVWDELRDDLRYKDGLWTCRMEGVEMFSYDLINWFKRNFDGLPEAAEVEFLKRIGNRVYCSTKGNGLFTQDLSTSVPDLILANSLEVFPNPSKGNLSFKTESAIDNYRIINISGQTVDVGNINKVTDQHRLDLNHLERGVYILQLLGKNEVKYSSKIILN</sequence>
<dbReference type="AlphaFoldDB" id="A0A5C6VEF3"/>
<dbReference type="InterPro" id="IPR026444">
    <property type="entry name" value="Secre_tail"/>
</dbReference>
<comment type="caution">
    <text evidence="3">The sequence shown here is derived from an EMBL/GenBank/DDBJ whole genome shotgun (WGS) entry which is preliminary data.</text>
</comment>
<evidence type="ECO:0000313" key="4">
    <source>
        <dbReference type="Proteomes" id="UP000321168"/>
    </source>
</evidence>
<dbReference type="InterPro" id="IPR015943">
    <property type="entry name" value="WD40/YVTN_repeat-like_dom_sf"/>
</dbReference>
<gene>
    <name evidence="3" type="ORF">FRX97_05640</name>
</gene>
<dbReference type="Gene3D" id="2.130.10.10">
    <property type="entry name" value="YVTN repeat-like/Quinoprotein amine dehydrogenase"/>
    <property type="match status" value="1"/>
</dbReference>
<reference evidence="3 4" key="1">
    <citation type="submission" date="2019-08" db="EMBL/GenBank/DDBJ databases">
        <title>Genome of Luteibaculum oceani JCM 18817.</title>
        <authorList>
            <person name="Bowman J.P."/>
        </authorList>
    </citation>
    <scope>NUCLEOTIDE SEQUENCE [LARGE SCALE GENOMIC DNA]</scope>
    <source>
        <strain evidence="3 4">JCM 18817</strain>
    </source>
</reference>
<evidence type="ECO:0000313" key="3">
    <source>
        <dbReference type="EMBL" id="TXC81488.1"/>
    </source>
</evidence>
<dbReference type="EMBL" id="VORB01000004">
    <property type="protein sequence ID" value="TXC81488.1"/>
    <property type="molecule type" value="Genomic_DNA"/>
</dbReference>
<dbReference type="Pfam" id="PF18962">
    <property type="entry name" value="Por_Secre_tail"/>
    <property type="match status" value="1"/>
</dbReference>
<dbReference type="SUPFAM" id="SSF110296">
    <property type="entry name" value="Oligoxyloglucan reducing end-specific cellobiohydrolase"/>
    <property type="match status" value="1"/>
</dbReference>
<dbReference type="OrthoDB" id="951108at2"/>
<keyword evidence="4" id="KW-1185">Reference proteome</keyword>
<protein>
    <submittedName>
        <fullName evidence="3">T9SS type A sorting domain-containing protein</fullName>
    </submittedName>
</protein>
<accession>A0A5C6VEF3</accession>
<evidence type="ECO:0000259" key="2">
    <source>
        <dbReference type="Pfam" id="PF18962"/>
    </source>
</evidence>
<name>A0A5C6VEF3_9FLAO</name>
<evidence type="ECO:0000256" key="1">
    <source>
        <dbReference type="ARBA" id="ARBA00022729"/>
    </source>
</evidence>
<organism evidence="3 4">
    <name type="scientific">Luteibaculum oceani</name>
    <dbReference type="NCBI Taxonomy" id="1294296"/>
    <lineage>
        <taxon>Bacteria</taxon>
        <taxon>Pseudomonadati</taxon>
        <taxon>Bacteroidota</taxon>
        <taxon>Flavobacteriia</taxon>
        <taxon>Flavobacteriales</taxon>
        <taxon>Luteibaculaceae</taxon>
        <taxon>Luteibaculum</taxon>
    </lineage>
</organism>
<proteinExistence type="predicted"/>
<dbReference type="Proteomes" id="UP000321168">
    <property type="component" value="Unassembled WGS sequence"/>
</dbReference>
<keyword evidence="1" id="KW-0732">Signal</keyword>
<feature type="domain" description="Secretion system C-terminal sorting" evidence="2">
    <location>
        <begin position="676"/>
        <end position="747"/>
    </location>
</feature>
<dbReference type="NCBIfam" id="TIGR04183">
    <property type="entry name" value="Por_Secre_tail"/>
    <property type="match status" value="1"/>
</dbReference>